<accession>H3A3H7</accession>
<feature type="compositionally biased region" description="Low complexity" evidence="20">
    <location>
        <begin position="806"/>
        <end position="820"/>
    </location>
</feature>
<dbReference type="PANTHER" id="PTHR24055">
    <property type="entry name" value="MITOGEN-ACTIVATED PROTEIN KINASE"/>
    <property type="match status" value="1"/>
</dbReference>
<sequence>MAAPHKEEEQGKREAAQAMAAKNLAFLKARSLDVAFEVGDEYEIIETIGTGAYGVVSSARRRSTGQQVAIKKIPNAFDVVTNAKRTLRELKILKHFKHDNIIAIKDILKPSVPNSEFKSVYVVLDLMESDLHQIIHSSQPLTLEHVRYFLYQLLRGLKYIHSANVIHRDLKPSNLLINENCELKIGDFGMARGLCTKPDEYKYFMTEYVATRWYRAPELMLSLHKYTQAIDMWSVGCIFAEMLGRKQLFPGKNYIHQLQLIMTVLGTPSNEVIHSIGADRVRAYIQSLPSRQPVPWETLYQGADKKALGLLAKMLRFDPKDRISVLDALKHPFLSKYHDPDDEPNCVPAFDFDFDKQVLTKEQIKEAIIREINDFHEKREGIRRQISFKPFLRPAGAPHADTELLDIQQLVSLASGRIPKGERGLEPCCDVDMPSANSVSERMDFALDSSSRFAQPETIDLTSPMETVAKPPAQEEDTGRKPEGPAVKTEPEVVPKKEGAISDDTKAALKAAILKSALRNKNKDAVITSLETPDVRKPVTAQERQREREEKRKRRQERAKEREKKQKEKERKEMKKDDTFGGLKLTENDKNLLERWKKMRDETSQPPQNGPGTGETNGGQVTVPPSHNITQPVFSVQNNITLLPIVGEQKTTTAIAAVSQALVPNPSASAGVVHYYPAQPGAFPIGAPNSVLVAAPAHPDGALAKGDCLMTSSHINMAPDMGVKYTPDTRSGCPMSRQLASNYSQKGPGFSGREGLSLEPSVFLQDLGPAQPKPTLEPSQNLTSIYAMGHASQSTGQKAPGMSQHPTVSISSSDTSNSNSPDINLVTQQLSKSQVEDLLPPVFSVTPKGSGAGYGVGFDLEEFLNQSFDMVGENRESQGDSAPLSASLLADWLEVHRMNPADMESLQQELQLGSPMILSDIPDLRAL</sequence>
<name>H3A3H7_LATCH</name>
<dbReference type="OMA" id="RWTKMID"/>
<dbReference type="Gene3D" id="3.30.200.20">
    <property type="entry name" value="Phosphorylase Kinase, domain 1"/>
    <property type="match status" value="1"/>
</dbReference>
<reference evidence="22" key="3">
    <citation type="submission" date="2025-09" db="UniProtKB">
        <authorList>
            <consortium name="Ensembl"/>
        </authorList>
    </citation>
    <scope>IDENTIFICATION</scope>
</reference>
<dbReference type="AlphaFoldDB" id="H3A3H7"/>
<feature type="region of interest" description="Disordered" evidence="20">
    <location>
        <begin position="791"/>
        <end position="820"/>
    </location>
</feature>
<dbReference type="GO" id="GO:0043066">
    <property type="term" value="P:negative regulation of apoptotic process"/>
    <property type="evidence" value="ECO:0007669"/>
    <property type="project" value="UniProtKB-ARBA"/>
</dbReference>
<dbReference type="InterPro" id="IPR008271">
    <property type="entry name" value="Ser/Thr_kinase_AS"/>
</dbReference>
<evidence type="ECO:0000256" key="20">
    <source>
        <dbReference type="SAM" id="MobiDB-lite"/>
    </source>
</evidence>
<keyword evidence="14" id="KW-0131">Cell cycle</keyword>
<feature type="compositionally biased region" description="Basic and acidic residues" evidence="20">
    <location>
        <begin position="477"/>
        <end position="500"/>
    </location>
</feature>
<evidence type="ECO:0000256" key="16">
    <source>
        <dbReference type="ARBA" id="ARBA00048312"/>
    </source>
</evidence>
<dbReference type="Ensembl" id="ENSLACT00000004235.1">
    <property type="protein sequence ID" value="ENSLACP00000004198.1"/>
    <property type="gene ID" value="ENSLACG00000003734.1"/>
</dbReference>
<reference evidence="22" key="2">
    <citation type="submission" date="2025-08" db="UniProtKB">
        <authorList>
            <consortium name="Ensembl"/>
        </authorList>
    </citation>
    <scope>IDENTIFICATION</scope>
</reference>
<keyword evidence="10" id="KW-0221">Differentiation</keyword>
<comment type="function">
    <text evidence="17">Plays a role in various cellular processes such as proliferation, differentiation and cell survival. The upstream activator of MAPK7 is the MAPK kinase MAP2K5. Upon activation, it translocates to the nucleus and phosphorylates various downstream targets including MEF2C. EGF activates MAPK7 through a Ras-independent and MAP2K5-dependent pathway. As part of the MAPK/ERK signaling pathway, acts as a negative regulator of apoptosis in cardiomyocytes via interaction with STUB1/CHIP and promotion of STUB1-mediated ubiquitination and degradation of ICER-type isoforms of CREM. May have a role in muscle cell differentiation. May be important for endothelial function and maintenance of blood vessel integrity. MAP2K5 and MAPK7 interact specifically with one another and not with MEK1/ERK1 or MEK2/ERK2 pathways. Phosphorylates SGK1 at Ser-78 and this is required for growth factor-induced cell cycle progression. Involved in the regulation of p53/TP53 by disrupting the PML-MDM2 interaction.</text>
</comment>
<dbReference type="GO" id="GO:0030154">
    <property type="term" value="P:cell differentiation"/>
    <property type="evidence" value="ECO:0007669"/>
    <property type="project" value="UniProtKB-KW"/>
</dbReference>
<evidence type="ECO:0000256" key="12">
    <source>
        <dbReference type="ARBA" id="ARBA00022990"/>
    </source>
</evidence>
<dbReference type="EMBL" id="AFYH01166019">
    <property type="status" value="NOT_ANNOTATED_CDS"/>
    <property type="molecule type" value="Genomic_DNA"/>
</dbReference>
<evidence type="ECO:0000256" key="11">
    <source>
        <dbReference type="ARBA" id="ARBA00022840"/>
    </source>
</evidence>
<keyword evidence="23" id="KW-1185">Reference proteome</keyword>
<reference evidence="23" key="1">
    <citation type="submission" date="2011-08" db="EMBL/GenBank/DDBJ databases">
        <title>The draft genome of Latimeria chalumnae.</title>
        <authorList>
            <person name="Di Palma F."/>
            <person name="Alfoldi J."/>
            <person name="Johnson J."/>
            <person name="Berlin A."/>
            <person name="Gnerre S."/>
            <person name="Jaffe D."/>
            <person name="MacCallum I."/>
            <person name="Young S."/>
            <person name="Walker B.J."/>
            <person name="Lander E."/>
            <person name="Lindblad-Toh K."/>
        </authorList>
    </citation>
    <scope>NUCLEOTIDE SEQUENCE [LARGE SCALE GENOMIC DNA]</scope>
    <source>
        <strain evidence="23">Wild caught</strain>
    </source>
</reference>
<evidence type="ECO:0000313" key="23">
    <source>
        <dbReference type="Proteomes" id="UP000008672"/>
    </source>
</evidence>
<dbReference type="SUPFAM" id="SSF56112">
    <property type="entry name" value="Protein kinase-like (PK-like)"/>
    <property type="match status" value="1"/>
</dbReference>
<dbReference type="CDD" id="cd07855">
    <property type="entry name" value="STKc_ERK5"/>
    <property type="match status" value="1"/>
</dbReference>
<dbReference type="EC" id="2.7.11.24" evidence="19"/>
<evidence type="ECO:0000256" key="15">
    <source>
        <dbReference type="ARBA" id="ARBA00047592"/>
    </source>
</evidence>
<dbReference type="GO" id="GO:0004707">
    <property type="term" value="F:MAP kinase activity"/>
    <property type="evidence" value="ECO:0007669"/>
    <property type="project" value="UniProtKB-EC"/>
</dbReference>
<comment type="catalytic activity">
    <reaction evidence="16">
        <text>L-seryl-[protein] + ATP = O-phospho-L-seryl-[protein] + ADP + H(+)</text>
        <dbReference type="Rhea" id="RHEA:17989"/>
        <dbReference type="Rhea" id="RHEA-COMP:9863"/>
        <dbReference type="Rhea" id="RHEA-COMP:11604"/>
        <dbReference type="ChEBI" id="CHEBI:15378"/>
        <dbReference type="ChEBI" id="CHEBI:29999"/>
        <dbReference type="ChEBI" id="CHEBI:30616"/>
        <dbReference type="ChEBI" id="CHEBI:83421"/>
        <dbReference type="ChEBI" id="CHEBI:456216"/>
        <dbReference type="EC" id="2.7.11.24"/>
    </reaction>
</comment>
<evidence type="ECO:0000256" key="1">
    <source>
        <dbReference type="ARBA" id="ARBA00001946"/>
    </source>
</evidence>
<dbReference type="Gene3D" id="1.10.510.10">
    <property type="entry name" value="Transferase(Phosphotransferase) domain 1"/>
    <property type="match status" value="1"/>
</dbReference>
<proteinExistence type="inferred from homology"/>
<evidence type="ECO:0000256" key="9">
    <source>
        <dbReference type="ARBA" id="ARBA00022777"/>
    </source>
</evidence>
<dbReference type="InterPro" id="IPR017441">
    <property type="entry name" value="Protein_kinase_ATP_BS"/>
</dbReference>
<feature type="compositionally biased region" description="Basic and acidic residues" evidence="20">
    <location>
        <begin position="586"/>
        <end position="603"/>
    </location>
</feature>
<evidence type="ECO:0000256" key="17">
    <source>
        <dbReference type="ARBA" id="ARBA00058403"/>
    </source>
</evidence>
<feature type="region of interest" description="Disordered" evidence="20">
    <location>
        <begin position="529"/>
        <end position="628"/>
    </location>
</feature>
<feature type="compositionally biased region" description="Basic and acidic residues" evidence="20">
    <location>
        <begin position="533"/>
        <end position="550"/>
    </location>
</feature>
<keyword evidence="4" id="KW-0963">Cytoplasm</keyword>
<dbReference type="Bgee" id="ENSLACG00000003734">
    <property type="expression patterns" value="Expressed in post-anal tail muscle"/>
</dbReference>
<feature type="compositionally biased region" description="Polar residues" evidence="20">
    <location>
        <begin position="618"/>
        <end position="628"/>
    </location>
</feature>
<protein>
    <recommendedName>
        <fullName evidence="19">Mitogen-activated protein kinase</fullName>
        <ecNumber evidence="19">2.7.11.24</ecNumber>
    </recommendedName>
</protein>
<keyword evidence="12" id="KW-0007">Acetylation</keyword>
<dbReference type="Pfam" id="PF00069">
    <property type="entry name" value="Pkinase"/>
    <property type="match status" value="1"/>
</dbReference>
<dbReference type="InterPro" id="IPR003527">
    <property type="entry name" value="MAP_kinase_CS"/>
</dbReference>
<evidence type="ECO:0000256" key="4">
    <source>
        <dbReference type="ARBA" id="ARBA00022490"/>
    </source>
</evidence>
<evidence type="ECO:0000256" key="7">
    <source>
        <dbReference type="ARBA" id="ARBA00022679"/>
    </source>
</evidence>
<comment type="activity regulation">
    <text evidence="19">Activated by threonine and tyrosine phosphorylation.</text>
</comment>
<gene>
    <name evidence="22" type="primary">MAPK7</name>
</gene>
<keyword evidence="6" id="KW-0597">Phosphoprotein</keyword>
<keyword evidence="9 19" id="KW-0418">Kinase</keyword>
<evidence type="ECO:0000256" key="14">
    <source>
        <dbReference type="ARBA" id="ARBA00023306"/>
    </source>
</evidence>
<dbReference type="Proteomes" id="UP000008672">
    <property type="component" value="Unassembled WGS sequence"/>
</dbReference>
<dbReference type="STRING" id="7897.ENSLACP00000004198"/>
<dbReference type="GO" id="GO:0001503">
    <property type="term" value="P:ossification"/>
    <property type="evidence" value="ECO:0007669"/>
    <property type="project" value="Ensembl"/>
</dbReference>
<dbReference type="EMBL" id="AFYH01166018">
    <property type="status" value="NOT_ANNOTATED_CDS"/>
    <property type="molecule type" value="Genomic_DNA"/>
</dbReference>
<dbReference type="GO" id="GO:0045217">
    <property type="term" value="P:cell-cell junction maintenance"/>
    <property type="evidence" value="ECO:0007669"/>
    <property type="project" value="Ensembl"/>
</dbReference>
<keyword evidence="7 19" id="KW-0808">Transferase</keyword>
<dbReference type="InterPro" id="IPR011009">
    <property type="entry name" value="Kinase-like_dom_sf"/>
</dbReference>
<keyword evidence="19" id="KW-0460">Magnesium</keyword>
<comment type="catalytic activity">
    <reaction evidence="15 19">
        <text>L-threonyl-[protein] + ATP = O-phospho-L-threonyl-[protein] + ADP + H(+)</text>
        <dbReference type="Rhea" id="RHEA:46608"/>
        <dbReference type="Rhea" id="RHEA-COMP:11060"/>
        <dbReference type="Rhea" id="RHEA-COMP:11605"/>
        <dbReference type="ChEBI" id="CHEBI:15378"/>
        <dbReference type="ChEBI" id="CHEBI:30013"/>
        <dbReference type="ChEBI" id="CHEBI:30616"/>
        <dbReference type="ChEBI" id="CHEBI:61977"/>
        <dbReference type="ChEBI" id="CHEBI:456216"/>
        <dbReference type="EC" id="2.7.11.24"/>
    </reaction>
</comment>
<evidence type="ECO:0000256" key="2">
    <source>
        <dbReference type="ARBA" id="ARBA00004322"/>
    </source>
</evidence>
<keyword evidence="8 18" id="KW-0547">Nucleotide-binding</keyword>
<dbReference type="GeneTree" id="ENSGT00940000160215"/>
<dbReference type="SMART" id="SM00220">
    <property type="entry name" value="S_TKc"/>
    <property type="match status" value="1"/>
</dbReference>
<dbReference type="eggNOG" id="KOG0660">
    <property type="taxonomic scope" value="Eukaryota"/>
</dbReference>
<evidence type="ECO:0000256" key="10">
    <source>
        <dbReference type="ARBA" id="ARBA00022782"/>
    </source>
</evidence>
<dbReference type="HOGENOM" id="CLU_008789_0_2_1"/>
<dbReference type="InParanoid" id="H3A3H7"/>
<dbReference type="FunFam" id="1.10.510.10:FF:000013">
    <property type="entry name" value="Mitogen-activated protein kinase"/>
    <property type="match status" value="1"/>
</dbReference>
<dbReference type="GO" id="GO:0106310">
    <property type="term" value="F:protein serine kinase activity"/>
    <property type="evidence" value="ECO:0007669"/>
    <property type="project" value="RHEA"/>
</dbReference>
<dbReference type="InterPro" id="IPR050117">
    <property type="entry name" value="MAPK"/>
</dbReference>
<dbReference type="EMBL" id="AFYH01166017">
    <property type="status" value="NOT_ANNOTATED_CDS"/>
    <property type="molecule type" value="Genomic_DNA"/>
</dbReference>
<dbReference type="PROSITE" id="PS00108">
    <property type="entry name" value="PROTEIN_KINASE_ST"/>
    <property type="match status" value="1"/>
</dbReference>
<dbReference type="InterPro" id="IPR000719">
    <property type="entry name" value="Prot_kinase_dom"/>
</dbReference>
<evidence type="ECO:0000256" key="13">
    <source>
        <dbReference type="ARBA" id="ARBA00023242"/>
    </source>
</evidence>
<dbReference type="GO" id="GO:0005524">
    <property type="term" value="F:ATP binding"/>
    <property type="evidence" value="ECO:0007669"/>
    <property type="project" value="UniProtKB-UniRule"/>
</dbReference>
<evidence type="ECO:0000256" key="3">
    <source>
        <dbReference type="ARBA" id="ARBA00004496"/>
    </source>
</evidence>
<feature type="domain" description="Protein kinase" evidence="21">
    <location>
        <begin position="42"/>
        <end position="334"/>
    </location>
</feature>
<evidence type="ECO:0000256" key="18">
    <source>
        <dbReference type="PROSITE-ProRule" id="PRU10141"/>
    </source>
</evidence>
<comment type="cofactor">
    <cofactor evidence="1 19">
        <name>Mg(2+)</name>
        <dbReference type="ChEBI" id="CHEBI:18420"/>
    </cofactor>
</comment>
<evidence type="ECO:0000256" key="8">
    <source>
        <dbReference type="ARBA" id="ARBA00022741"/>
    </source>
</evidence>
<dbReference type="GO" id="GO:0005737">
    <property type="term" value="C:cytoplasm"/>
    <property type="evidence" value="ECO:0007669"/>
    <property type="project" value="UniProtKB-SubCell"/>
</dbReference>
<dbReference type="GO" id="GO:0016605">
    <property type="term" value="C:PML body"/>
    <property type="evidence" value="ECO:0007669"/>
    <property type="project" value="UniProtKB-SubCell"/>
</dbReference>
<keyword evidence="13" id="KW-0539">Nucleus</keyword>
<evidence type="ECO:0000256" key="19">
    <source>
        <dbReference type="RuleBase" id="RU361165"/>
    </source>
</evidence>
<comment type="similarity">
    <text evidence="19">Belongs to the protein kinase superfamily. Ser/Thr protein kinase family. MAP kinase subfamily.</text>
</comment>
<evidence type="ECO:0000256" key="6">
    <source>
        <dbReference type="ARBA" id="ARBA00022553"/>
    </source>
</evidence>
<feature type="region of interest" description="Disordered" evidence="20">
    <location>
        <begin position="461"/>
        <end position="500"/>
    </location>
</feature>
<dbReference type="PROSITE" id="PS00107">
    <property type="entry name" value="PROTEIN_KINASE_ATP"/>
    <property type="match status" value="1"/>
</dbReference>
<organism evidence="22 23">
    <name type="scientific">Latimeria chalumnae</name>
    <name type="common">Coelacanth</name>
    <dbReference type="NCBI Taxonomy" id="7897"/>
    <lineage>
        <taxon>Eukaryota</taxon>
        <taxon>Metazoa</taxon>
        <taxon>Chordata</taxon>
        <taxon>Craniata</taxon>
        <taxon>Vertebrata</taxon>
        <taxon>Euteleostomi</taxon>
        <taxon>Coelacanthiformes</taxon>
        <taxon>Coelacanthidae</taxon>
        <taxon>Latimeria</taxon>
    </lineage>
</organism>
<keyword evidence="11 18" id="KW-0067">ATP-binding</keyword>
<keyword evidence="5 19" id="KW-0723">Serine/threonine-protein kinase</keyword>
<dbReference type="EMBL" id="AFYH01166020">
    <property type="status" value="NOT_ANNOTATED_CDS"/>
    <property type="molecule type" value="Genomic_DNA"/>
</dbReference>
<evidence type="ECO:0000259" key="21">
    <source>
        <dbReference type="PROSITE" id="PS50011"/>
    </source>
</evidence>
<evidence type="ECO:0000313" key="22">
    <source>
        <dbReference type="Ensembl" id="ENSLACP00000004198.1"/>
    </source>
</evidence>
<dbReference type="FunFam" id="3.30.200.20:FF:000242">
    <property type="entry name" value="Mitogen-activated protein kinase"/>
    <property type="match status" value="1"/>
</dbReference>
<dbReference type="GO" id="GO:0048565">
    <property type="term" value="P:digestive tract development"/>
    <property type="evidence" value="ECO:0007669"/>
    <property type="project" value="Ensembl"/>
</dbReference>
<comment type="subcellular location">
    <subcellularLocation>
        <location evidence="3">Cytoplasm</location>
    </subcellularLocation>
    <subcellularLocation>
        <location evidence="2">Nucleus</location>
        <location evidence="2">PML body</location>
    </subcellularLocation>
</comment>
<feature type="binding site" evidence="18">
    <location>
        <position position="72"/>
    </location>
    <ligand>
        <name>ATP</name>
        <dbReference type="ChEBI" id="CHEBI:30616"/>
    </ligand>
</feature>
<feature type="compositionally biased region" description="Basic and acidic residues" evidence="20">
    <location>
        <begin position="558"/>
        <end position="579"/>
    </location>
</feature>
<dbReference type="PROSITE" id="PS50011">
    <property type="entry name" value="PROTEIN_KINASE_DOM"/>
    <property type="match status" value="1"/>
</dbReference>
<evidence type="ECO:0000256" key="5">
    <source>
        <dbReference type="ARBA" id="ARBA00022527"/>
    </source>
</evidence>
<dbReference type="PROSITE" id="PS01351">
    <property type="entry name" value="MAPK"/>
    <property type="match status" value="1"/>
</dbReference>
<dbReference type="FunCoup" id="H3A3H7">
    <property type="interactions" value="3056"/>
</dbReference>